<evidence type="ECO:0000313" key="1">
    <source>
        <dbReference type="EMBL" id="AAY54717.1"/>
    </source>
</evidence>
<name>Q4V6K5_DROME</name>
<dbReference type="AlphaFoldDB" id="Q4V6K5"/>
<proteinExistence type="evidence at transcript level"/>
<dbReference type="HOGENOM" id="CLU_1801266_0_0_1"/>
<feature type="non-terminal residue" evidence="1">
    <location>
        <position position="1"/>
    </location>
</feature>
<dbReference type="EMBL" id="BT022301">
    <property type="protein sequence ID" value="AAY54717.1"/>
    <property type="molecule type" value="mRNA"/>
</dbReference>
<gene>
    <name evidence="1" type="primary">CG15394</name>
</gene>
<dbReference type="ExpressionAtlas" id="Q4V6K5">
    <property type="expression patterns" value="baseline and differential"/>
</dbReference>
<dbReference type="Bgee" id="FBgn0250835">
    <property type="expression patterns" value="Expressed in oviduct (Drosophila) and 43 other cell types or tissues"/>
</dbReference>
<organism evidence="1">
    <name type="scientific">Drosophila melanogaster</name>
    <name type="common">Fruit fly</name>
    <dbReference type="NCBI Taxonomy" id="7227"/>
    <lineage>
        <taxon>Eukaryota</taxon>
        <taxon>Metazoa</taxon>
        <taxon>Ecdysozoa</taxon>
        <taxon>Arthropoda</taxon>
        <taxon>Hexapoda</taxon>
        <taxon>Insecta</taxon>
        <taxon>Pterygota</taxon>
        <taxon>Neoptera</taxon>
        <taxon>Endopterygota</taxon>
        <taxon>Diptera</taxon>
        <taxon>Brachycera</taxon>
        <taxon>Muscomorpha</taxon>
        <taxon>Ephydroidea</taxon>
        <taxon>Drosophilidae</taxon>
        <taxon>Drosophila</taxon>
        <taxon>Sophophora</taxon>
    </lineage>
</organism>
<sequence length="169" mass="19432">ISASKQVALAMRKMQILGFLFMWALICLGSCFAYPRAKTSYVNDFVFPTEDEQVIRPWQQYSNEHSSQSRDLKLAKCTDFQLDNASGNARLIFISYKKVDDPLQSLKKALLEELNLPELVVSLKVVRSGKNRLVFELPSALDALFTLNSFCNRYRDRHDLTYEIISVQK</sequence>
<accession>Q4V6K5</accession>
<dbReference type="OrthoDB" id="7862652at2759"/>
<dbReference type="IntAct" id="Q4V6K5">
    <property type="interactions" value="18"/>
</dbReference>
<protein>
    <submittedName>
        <fullName evidence="1">IP04634p</fullName>
    </submittedName>
</protein>
<dbReference type="VEuPathDB" id="VectorBase:FBgn0250835"/>
<reference evidence="1" key="1">
    <citation type="submission" date="2005-05" db="EMBL/GenBank/DDBJ databases">
        <authorList>
            <person name="Stapleton M."/>
            <person name="Carlson J."/>
            <person name="Chavez C."/>
            <person name="Frise E."/>
            <person name="George R."/>
            <person name="Pacleb J."/>
            <person name="Park S."/>
            <person name="Wan K."/>
            <person name="Yu C."/>
            <person name="Celniker S."/>
        </authorList>
    </citation>
    <scope>NUCLEOTIDE SEQUENCE</scope>
</reference>